<accession>A0AA88A365</accession>
<organism evidence="3 4">
    <name type="scientific">Ficus carica</name>
    <name type="common">Common fig</name>
    <dbReference type="NCBI Taxonomy" id="3494"/>
    <lineage>
        <taxon>Eukaryota</taxon>
        <taxon>Viridiplantae</taxon>
        <taxon>Streptophyta</taxon>
        <taxon>Embryophyta</taxon>
        <taxon>Tracheophyta</taxon>
        <taxon>Spermatophyta</taxon>
        <taxon>Magnoliopsida</taxon>
        <taxon>eudicotyledons</taxon>
        <taxon>Gunneridae</taxon>
        <taxon>Pentapetalae</taxon>
        <taxon>rosids</taxon>
        <taxon>fabids</taxon>
        <taxon>Rosales</taxon>
        <taxon>Moraceae</taxon>
        <taxon>Ficeae</taxon>
        <taxon>Ficus</taxon>
    </lineage>
</organism>
<sequence length="65" mass="7205">MGCKLSKLDNKDMVQRRKERLRLMKETVHARHYLAVAMPTTSAPSASAAPPYPPSPSSSPFSVYD</sequence>
<feature type="domain" description="DUF630" evidence="2">
    <location>
        <begin position="1"/>
        <end position="37"/>
    </location>
</feature>
<feature type="region of interest" description="Disordered" evidence="1">
    <location>
        <begin position="42"/>
        <end position="65"/>
    </location>
</feature>
<comment type="caution">
    <text evidence="3">The sequence shown here is derived from an EMBL/GenBank/DDBJ whole genome shotgun (WGS) entry which is preliminary data.</text>
</comment>
<dbReference type="Pfam" id="PF04783">
    <property type="entry name" value="DUF630"/>
    <property type="match status" value="1"/>
</dbReference>
<dbReference type="EMBL" id="BTGU01000008">
    <property type="protein sequence ID" value="GMN38308.1"/>
    <property type="molecule type" value="Genomic_DNA"/>
</dbReference>
<evidence type="ECO:0000313" key="3">
    <source>
        <dbReference type="EMBL" id="GMN38308.1"/>
    </source>
</evidence>
<protein>
    <recommendedName>
        <fullName evidence="2">DUF630 domain-containing protein</fullName>
    </recommendedName>
</protein>
<evidence type="ECO:0000259" key="2">
    <source>
        <dbReference type="Pfam" id="PF04783"/>
    </source>
</evidence>
<dbReference type="InterPro" id="IPR006868">
    <property type="entry name" value="DUF630"/>
</dbReference>
<reference evidence="3" key="1">
    <citation type="submission" date="2023-07" db="EMBL/GenBank/DDBJ databases">
        <title>draft genome sequence of fig (Ficus carica).</title>
        <authorList>
            <person name="Takahashi T."/>
            <person name="Nishimura K."/>
        </authorList>
    </citation>
    <scope>NUCLEOTIDE SEQUENCE</scope>
</reference>
<dbReference type="AlphaFoldDB" id="A0AA88A365"/>
<evidence type="ECO:0000256" key="1">
    <source>
        <dbReference type="SAM" id="MobiDB-lite"/>
    </source>
</evidence>
<keyword evidence="4" id="KW-1185">Reference proteome</keyword>
<gene>
    <name evidence="3" type="ORF">TIFTF001_007542</name>
</gene>
<name>A0AA88A365_FICCA</name>
<dbReference type="Proteomes" id="UP001187192">
    <property type="component" value="Unassembled WGS sequence"/>
</dbReference>
<proteinExistence type="predicted"/>
<evidence type="ECO:0000313" key="4">
    <source>
        <dbReference type="Proteomes" id="UP001187192"/>
    </source>
</evidence>